<evidence type="ECO:0000313" key="7">
    <source>
        <dbReference type="Proteomes" id="UP001597171"/>
    </source>
</evidence>
<sequence>RRARPGGGDEEVPVEDLAQGDVVHVRPGERFPVDGVVREGRSEADEQLVTGESRPVPKAAGDAVVAGALNGSGFLAVTATAVGEDATPARIGRLVARAQLAKAPVQKLVDKVTAVFVPVVVGLAALTLVGWLVAGGDWGEALGAAIAVLVIACPCALGLATPAALVAG</sequence>
<dbReference type="InterPro" id="IPR008250">
    <property type="entry name" value="ATPase_P-typ_transduc_dom_A_sf"/>
</dbReference>
<keyword evidence="7" id="KW-1185">Reference proteome</keyword>
<evidence type="ECO:0000256" key="1">
    <source>
        <dbReference type="ARBA" id="ARBA00004127"/>
    </source>
</evidence>
<dbReference type="EMBL" id="JBHTMX010000455">
    <property type="protein sequence ID" value="MFD1333955.1"/>
    <property type="molecule type" value="Genomic_DNA"/>
</dbReference>
<proteinExistence type="predicted"/>
<keyword evidence="4" id="KW-0812">Transmembrane</keyword>
<dbReference type="InterPro" id="IPR023298">
    <property type="entry name" value="ATPase_P-typ_TM_dom_sf"/>
</dbReference>
<feature type="transmembrane region" description="Helical" evidence="4">
    <location>
        <begin position="112"/>
        <end position="133"/>
    </location>
</feature>
<dbReference type="PANTHER" id="PTHR43520">
    <property type="entry name" value="ATP7, ISOFORM B"/>
    <property type="match status" value="1"/>
</dbReference>
<dbReference type="SUPFAM" id="SSF81653">
    <property type="entry name" value="Calcium ATPase, transduction domain A"/>
    <property type="match status" value="1"/>
</dbReference>
<feature type="non-terminal residue" evidence="6">
    <location>
        <position position="1"/>
    </location>
</feature>
<feature type="non-terminal residue" evidence="6">
    <location>
        <position position="168"/>
    </location>
</feature>
<comment type="subcellular location">
    <subcellularLocation>
        <location evidence="1">Endomembrane system</location>
        <topology evidence="1">Multi-pass membrane protein</topology>
    </subcellularLocation>
</comment>
<dbReference type="Pfam" id="PF00122">
    <property type="entry name" value="E1-E2_ATPase"/>
    <property type="match status" value="1"/>
</dbReference>
<keyword evidence="3" id="KW-1278">Translocase</keyword>
<keyword evidence="2" id="KW-0479">Metal-binding</keyword>
<gene>
    <name evidence="6" type="ORF">ACFQ4O_18265</name>
</gene>
<evidence type="ECO:0000259" key="5">
    <source>
        <dbReference type="Pfam" id="PF00122"/>
    </source>
</evidence>
<protein>
    <submittedName>
        <fullName evidence="6">HAD-IC family P-type ATPase</fullName>
    </submittedName>
</protein>
<dbReference type="PANTHER" id="PTHR43520:SF8">
    <property type="entry name" value="P-TYPE CU(+) TRANSPORTER"/>
    <property type="match status" value="1"/>
</dbReference>
<comment type="caution">
    <text evidence="6">The sequence shown here is derived from an EMBL/GenBank/DDBJ whole genome shotgun (WGS) entry which is preliminary data.</text>
</comment>
<dbReference type="SUPFAM" id="SSF81665">
    <property type="entry name" value="Calcium ATPase, transmembrane domain M"/>
    <property type="match status" value="1"/>
</dbReference>
<name>A0ABW3ZDD5_9HYPH</name>
<dbReference type="Gene3D" id="2.70.150.10">
    <property type="entry name" value="Calcium-transporting ATPase, cytoplasmic transduction domain A"/>
    <property type="match status" value="1"/>
</dbReference>
<dbReference type="InterPro" id="IPR059000">
    <property type="entry name" value="ATPase_P-type_domA"/>
</dbReference>
<evidence type="ECO:0000256" key="2">
    <source>
        <dbReference type="ARBA" id="ARBA00022723"/>
    </source>
</evidence>
<evidence type="ECO:0000256" key="4">
    <source>
        <dbReference type="SAM" id="Phobius"/>
    </source>
</evidence>
<reference evidence="7" key="1">
    <citation type="journal article" date="2019" name="Int. J. Syst. Evol. Microbiol.">
        <title>The Global Catalogue of Microorganisms (GCM) 10K type strain sequencing project: providing services to taxonomists for standard genome sequencing and annotation.</title>
        <authorList>
            <consortium name="The Broad Institute Genomics Platform"/>
            <consortium name="The Broad Institute Genome Sequencing Center for Infectious Disease"/>
            <person name="Wu L."/>
            <person name="Ma J."/>
        </authorList>
    </citation>
    <scope>NUCLEOTIDE SEQUENCE [LARGE SCALE GENOMIC DNA]</scope>
    <source>
        <strain evidence="7">CCUG 61696</strain>
    </source>
</reference>
<evidence type="ECO:0000256" key="3">
    <source>
        <dbReference type="ARBA" id="ARBA00022967"/>
    </source>
</evidence>
<feature type="transmembrane region" description="Helical" evidence="4">
    <location>
        <begin position="145"/>
        <end position="167"/>
    </location>
</feature>
<evidence type="ECO:0000313" key="6">
    <source>
        <dbReference type="EMBL" id="MFD1333955.1"/>
    </source>
</evidence>
<dbReference type="InterPro" id="IPR001757">
    <property type="entry name" value="P_typ_ATPase"/>
</dbReference>
<keyword evidence="4" id="KW-0472">Membrane</keyword>
<dbReference type="RefSeq" id="WP_378777868.1">
    <property type="nucleotide sequence ID" value="NZ_JBHTMX010000455.1"/>
</dbReference>
<organism evidence="6 7">
    <name type="scientific">Methylopila musalis</name>
    <dbReference type="NCBI Taxonomy" id="1134781"/>
    <lineage>
        <taxon>Bacteria</taxon>
        <taxon>Pseudomonadati</taxon>
        <taxon>Pseudomonadota</taxon>
        <taxon>Alphaproteobacteria</taxon>
        <taxon>Hyphomicrobiales</taxon>
        <taxon>Methylopilaceae</taxon>
        <taxon>Methylopila</taxon>
    </lineage>
</organism>
<dbReference type="Proteomes" id="UP001597171">
    <property type="component" value="Unassembled WGS sequence"/>
</dbReference>
<keyword evidence="4" id="KW-1133">Transmembrane helix</keyword>
<accession>A0ABW3ZDD5</accession>
<dbReference type="NCBIfam" id="TIGR01494">
    <property type="entry name" value="ATPase_P-type"/>
    <property type="match status" value="1"/>
</dbReference>
<feature type="domain" description="P-type ATPase A" evidence="5">
    <location>
        <begin position="6"/>
        <end position="95"/>
    </location>
</feature>